<dbReference type="InterPro" id="IPR002504">
    <property type="entry name" value="NADK"/>
</dbReference>
<dbReference type="FunFam" id="2.60.200.30:FF:000009">
    <property type="entry name" value="Poly(P)/ATP NAD kinase"/>
    <property type="match status" value="1"/>
</dbReference>
<keyword evidence="5 8" id="KW-0521">NADP</keyword>
<keyword evidence="10" id="KW-1185">Reference proteome</keyword>
<accession>A0A1M4Y6Z9</accession>
<proteinExistence type="inferred from homology"/>
<dbReference type="GO" id="GO:0019674">
    <property type="term" value="P:NAD+ metabolic process"/>
    <property type="evidence" value="ECO:0007669"/>
    <property type="project" value="InterPro"/>
</dbReference>
<dbReference type="HAMAP" id="MF_00361">
    <property type="entry name" value="NAD_kinase"/>
    <property type="match status" value="1"/>
</dbReference>
<dbReference type="GO" id="GO:0046872">
    <property type="term" value="F:metal ion binding"/>
    <property type="evidence" value="ECO:0007669"/>
    <property type="project" value="UniProtKB-UniRule"/>
</dbReference>
<dbReference type="GO" id="GO:0051287">
    <property type="term" value="F:NAD binding"/>
    <property type="evidence" value="ECO:0007669"/>
    <property type="project" value="UniProtKB-ARBA"/>
</dbReference>
<dbReference type="GO" id="GO:0005737">
    <property type="term" value="C:cytoplasm"/>
    <property type="evidence" value="ECO:0007669"/>
    <property type="project" value="UniProtKB-SubCell"/>
</dbReference>
<dbReference type="EC" id="2.7.1.23" evidence="8"/>
<comment type="function">
    <text evidence="8">Involved in the regulation of the intracellular balance of NAD and NADP, and is a key enzyme in the biosynthesis of NADP. Catalyzes specifically the phosphorylation on 2'-hydroxyl of the adenosine moiety of NAD to yield NADP.</text>
</comment>
<keyword evidence="8" id="KW-0963">Cytoplasm</keyword>
<evidence type="ECO:0000256" key="3">
    <source>
        <dbReference type="ARBA" id="ARBA00022777"/>
    </source>
</evidence>
<dbReference type="Gene3D" id="3.40.50.10330">
    <property type="entry name" value="Probable inorganic polyphosphate/atp-NAD kinase, domain 1"/>
    <property type="match status" value="1"/>
</dbReference>
<comment type="subcellular location">
    <subcellularLocation>
        <location evidence="8">Cytoplasm</location>
    </subcellularLocation>
</comment>
<feature type="binding site" evidence="8">
    <location>
        <begin position="141"/>
        <end position="142"/>
    </location>
    <ligand>
        <name>NAD(+)</name>
        <dbReference type="ChEBI" id="CHEBI:57540"/>
    </ligand>
</feature>
<keyword evidence="2 8" id="KW-0547">Nucleotide-binding</keyword>
<evidence type="ECO:0000256" key="5">
    <source>
        <dbReference type="ARBA" id="ARBA00022857"/>
    </source>
</evidence>
<protein>
    <recommendedName>
        <fullName evidence="8">NAD kinase</fullName>
        <ecNumber evidence="8">2.7.1.23</ecNumber>
    </recommendedName>
    <alternativeName>
        <fullName evidence="8">ATP-dependent NAD kinase</fullName>
    </alternativeName>
</protein>
<gene>
    <name evidence="8" type="primary">nadK</name>
    <name evidence="9" type="ORF">SAMN02746091_01587</name>
</gene>
<evidence type="ECO:0000256" key="7">
    <source>
        <dbReference type="ARBA" id="ARBA00047925"/>
    </source>
</evidence>
<evidence type="ECO:0000256" key="1">
    <source>
        <dbReference type="ARBA" id="ARBA00022679"/>
    </source>
</evidence>
<dbReference type="SUPFAM" id="SSF111331">
    <property type="entry name" value="NAD kinase/diacylglycerol kinase-like"/>
    <property type="match status" value="1"/>
</dbReference>
<comment type="catalytic activity">
    <reaction evidence="7 8">
        <text>NAD(+) + ATP = ADP + NADP(+) + H(+)</text>
        <dbReference type="Rhea" id="RHEA:18629"/>
        <dbReference type="ChEBI" id="CHEBI:15378"/>
        <dbReference type="ChEBI" id="CHEBI:30616"/>
        <dbReference type="ChEBI" id="CHEBI:57540"/>
        <dbReference type="ChEBI" id="CHEBI:58349"/>
        <dbReference type="ChEBI" id="CHEBI:456216"/>
        <dbReference type="EC" id="2.7.1.23"/>
    </reaction>
</comment>
<keyword evidence="3 8" id="KW-0418">Kinase</keyword>
<dbReference type="PANTHER" id="PTHR20275:SF0">
    <property type="entry name" value="NAD KINASE"/>
    <property type="match status" value="1"/>
</dbReference>
<keyword evidence="6 8" id="KW-0520">NAD</keyword>
<feature type="binding site" evidence="8">
    <location>
        <begin position="67"/>
        <end position="68"/>
    </location>
    <ligand>
        <name>NAD(+)</name>
        <dbReference type="ChEBI" id="CHEBI:57540"/>
    </ligand>
</feature>
<dbReference type="InterPro" id="IPR017437">
    <property type="entry name" value="ATP-NAD_kinase_PpnK-typ_C"/>
</dbReference>
<name>A0A1M4Y6Z9_9CLOT</name>
<feature type="binding site" evidence="8">
    <location>
        <position position="171"/>
    </location>
    <ligand>
        <name>NAD(+)</name>
        <dbReference type="ChEBI" id="CHEBI:57540"/>
    </ligand>
</feature>
<feature type="active site" description="Proton acceptor" evidence="8">
    <location>
        <position position="67"/>
    </location>
</feature>
<dbReference type="InterPro" id="IPR016064">
    <property type="entry name" value="NAD/diacylglycerol_kinase_sf"/>
</dbReference>
<dbReference type="Proteomes" id="UP000184423">
    <property type="component" value="Unassembled WGS sequence"/>
</dbReference>
<dbReference type="Gene3D" id="2.60.200.30">
    <property type="entry name" value="Probable inorganic polyphosphate/atp-NAD kinase, domain 2"/>
    <property type="match status" value="1"/>
</dbReference>
<evidence type="ECO:0000313" key="10">
    <source>
        <dbReference type="Proteomes" id="UP000184423"/>
    </source>
</evidence>
<evidence type="ECO:0000256" key="8">
    <source>
        <dbReference type="HAMAP-Rule" id="MF_00361"/>
    </source>
</evidence>
<comment type="caution">
    <text evidence="8">Lacks conserved residue(s) required for the propagation of feature annotation.</text>
</comment>
<dbReference type="GO" id="GO:0005524">
    <property type="term" value="F:ATP binding"/>
    <property type="evidence" value="ECO:0007669"/>
    <property type="project" value="UniProtKB-KW"/>
</dbReference>
<sequence length="283" mass="32124">MLKVGIFVNREKDEGFEFTKDIVRWLLNNSFIVYIEYDLNIHNDNLNIVDKDLMYSNSDFIIVLGGDGTILGVARDLIRYNTPILGVNLGNLGFITEVELKDIFNSLENIKNGNYKIEERMMLKADIYREKYKLKTYYALNDVCITRGYMLKLVKLTAFIGHNLVDKYNADGLLISTPTGSTAYSLSAGGPIVSPTMNLMLITPICPHSLKSRTIVVPDDDEIIIEVDASQNGKVYLTADGQEGCELLPEDRIHINKAQNSLRLIKTNNRSFYDILRNKLKDR</sequence>
<evidence type="ECO:0000256" key="4">
    <source>
        <dbReference type="ARBA" id="ARBA00022840"/>
    </source>
</evidence>
<reference evidence="10" key="1">
    <citation type="submission" date="2016-11" db="EMBL/GenBank/DDBJ databases">
        <authorList>
            <person name="Varghese N."/>
            <person name="Submissions S."/>
        </authorList>
    </citation>
    <scope>NUCLEOTIDE SEQUENCE [LARGE SCALE GENOMIC DNA]</scope>
    <source>
        <strain evidence="10">DSM 10124</strain>
    </source>
</reference>
<dbReference type="AlphaFoldDB" id="A0A1M4Y6Z9"/>
<evidence type="ECO:0000256" key="6">
    <source>
        <dbReference type="ARBA" id="ARBA00023027"/>
    </source>
</evidence>
<dbReference type="EMBL" id="FQVG01000029">
    <property type="protein sequence ID" value="SHF01449.1"/>
    <property type="molecule type" value="Genomic_DNA"/>
</dbReference>
<evidence type="ECO:0000313" key="9">
    <source>
        <dbReference type="EMBL" id="SHF01449.1"/>
    </source>
</evidence>
<keyword evidence="1 8" id="KW-0808">Transferase</keyword>
<organism evidence="9 10">
    <name type="scientific">Caloramator proteoclasticus DSM 10124</name>
    <dbReference type="NCBI Taxonomy" id="1121262"/>
    <lineage>
        <taxon>Bacteria</taxon>
        <taxon>Bacillati</taxon>
        <taxon>Bacillota</taxon>
        <taxon>Clostridia</taxon>
        <taxon>Eubacteriales</taxon>
        <taxon>Clostridiaceae</taxon>
        <taxon>Caloramator</taxon>
    </lineage>
</organism>
<keyword evidence="4 8" id="KW-0067">ATP-binding</keyword>
<dbReference type="GO" id="GO:0003951">
    <property type="term" value="F:NAD+ kinase activity"/>
    <property type="evidence" value="ECO:0007669"/>
    <property type="project" value="UniProtKB-UniRule"/>
</dbReference>
<dbReference type="Pfam" id="PF20143">
    <property type="entry name" value="NAD_kinase_C"/>
    <property type="match status" value="1"/>
</dbReference>
<dbReference type="PANTHER" id="PTHR20275">
    <property type="entry name" value="NAD KINASE"/>
    <property type="match status" value="1"/>
</dbReference>
<dbReference type="InterPro" id="IPR017438">
    <property type="entry name" value="ATP-NAD_kinase_N"/>
</dbReference>
<comment type="cofactor">
    <cofactor evidence="8">
        <name>a divalent metal cation</name>
        <dbReference type="ChEBI" id="CHEBI:60240"/>
    </cofactor>
</comment>
<dbReference type="GO" id="GO:0006741">
    <property type="term" value="P:NADP+ biosynthetic process"/>
    <property type="evidence" value="ECO:0007669"/>
    <property type="project" value="UniProtKB-UniRule"/>
</dbReference>
<dbReference type="Pfam" id="PF01513">
    <property type="entry name" value="NAD_kinase"/>
    <property type="match status" value="1"/>
</dbReference>
<feature type="binding site" evidence="8">
    <location>
        <begin position="182"/>
        <end position="187"/>
    </location>
    <ligand>
        <name>NAD(+)</name>
        <dbReference type="ChEBI" id="CHEBI:57540"/>
    </ligand>
</feature>
<dbReference type="RefSeq" id="WP_073248907.1">
    <property type="nucleotide sequence ID" value="NZ_FQVG01000029.1"/>
</dbReference>
<evidence type="ECO:0000256" key="2">
    <source>
        <dbReference type="ARBA" id="ARBA00022741"/>
    </source>
</evidence>
<feature type="binding site" evidence="8">
    <location>
        <position position="152"/>
    </location>
    <ligand>
        <name>NAD(+)</name>
        <dbReference type="ChEBI" id="CHEBI:57540"/>
    </ligand>
</feature>
<comment type="similarity">
    <text evidence="8">Belongs to the NAD kinase family.</text>
</comment>
<feature type="binding site" evidence="8">
    <location>
        <position position="242"/>
    </location>
    <ligand>
        <name>NAD(+)</name>
        <dbReference type="ChEBI" id="CHEBI:57540"/>
    </ligand>
</feature>